<dbReference type="EMBL" id="AUND01000034">
    <property type="protein sequence ID" value="KEO52011.1"/>
    <property type="molecule type" value="Genomic_DNA"/>
</dbReference>
<proteinExistence type="predicted"/>
<feature type="transmembrane region" description="Helical" evidence="1">
    <location>
        <begin position="53"/>
        <end position="74"/>
    </location>
</feature>
<dbReference type="InterPro" id="IPR016032">
    <property type="entry name" value="Sig_transdc_resp-reg_C-effctor"/>
</dbReference>
<gene>
    <name evidence="3" type="ORF">TP2_11075</name>
</gene>
<keyword evidence="1" id="KW-1133">Transmembrane helix</keyword>
<dbReference type="Proteomes" id="UP000027432">
    <property type="component" value="Unassembled WGS sequence"/>
</dbReference>
<dbReference type="SMART" id="SM00421">
    <property type="entry name" value="HTH_LUXR"/>
    <property type="match status" value="1"/>
</dbReference>
<dbReference type="GO" id="GO:0003677">
    <property type="term" value="F:DNA binding"/>
    <property type="evidence" value="ECO:0007669"/>
    <property type="project" value="InterPro"/>
</dbReference>
<evidence type="ECO:0000259" key="2">
    <source>
        <dbReference type="SMART" id="SM00421"/>
    </source>
</evidence>
<protein>
    <recommendedName>
        <fullName evidence="2">HTH luxR-type domain-containing protein</fullName>
    </recommendedName>
</protein>
<keyword evidence="4" id="KW-1185">Reference proteome</keyword>
<dbReference type="SUPFAM" id="SSF46894">
    <property type="entry name" value="C-terminal effector domain of the bipartite response regulators"/>
    <property type="match status" value="1"/>
</dbReference>
<reference evidence="3 4" key="1">
    <citation type="submission" date="2013-07" db="EMBL/GenBank/DDBJ databases">
        <title>Thioclava pacifica DSM 10166 Genome Sequencing.</title>
        <authorList>
            <person name="Lai Q."/>
            <person name="Shao Z."/>
        </authorList>
    </citation>
    <scope>NUCLEOTIDE SEQUENCE [LARGE SCALE GENOMIC DNA]</scope>
    <source>
        <strain evidence="3 4">DSM 10166</strain>
    </source>
</reference>
<dbReference type="RefSeq" id="WP_051692625.1">
    <property type="nucleotide sequence ID" value="NZ_AUND01000034.1"/>
</dbReference>
<sequence length="179" mass="19237">MQLTRERVSAWTKEGALVALILFQAACTSLFVADVFDDIKEAGHITLHLNIELFANLGLIAGIAVEGVVLWKLLRRQAMAERALSAAQGAMADLMAEQFRHWGLTAAEADVASFTIKGFTIAETAELRGSSEATVKSHLNAVYRKAGVSGRAQLVSVFVEELFHGPIRSDAAPQTASAK</sequence>
<dbReference type="AlphaFoldDB" id="A0A074J3I3"/>
<evidence type="ECO:0000313" key="3">
    <source>
        <dbReference type="EMBL" id="KEO52011.1"/>
    </source>
</evidence>
<feature type="domain" description="HTH luxR-type" evidence="2">
    <location>
        <begin position="101"/>
        <end position="158"/>
    </location>
</feature>
<dbReference type="STRING" id="1353537.TP2_11075"/>
<dbReference type="Pfam" id="PF00196">
    <property type="entry name" value="GerE"/>
    <property type="match status" value="1"/>
</dbReference>
<evidence type="ECO:0000313" key="4">
    <source>
        <dbReference type="Proteomes" id="UP000027432"/>
    </source>
</evidence>
<keyword evidence="1" id="KW-0472">Membrane</keyword>
<organism evidence="3 4">
    <name type="scientific">Thioclava pacifica DSM 10166</name>
    <dbReference type="NCBI Taxonomy" id="1353537"/>
    <lineage>
        <taxon>Bacteria</taxon>
        <taxon>Pseudomonadati</taxon>
        <taxon>Pseudomonadota</taxon>
        <taxon>Alphaproteobacteria</taxon>
        <taxon>Rhodobacterales</taxon>
        <taxon>Paracoccaceae</taxon>
        <taxon>Thioclava</taxon>
    </lineage>
</organism>
<dbReference type="InterPro" id="IPR000792">
    <property type="entry name" value="Tscrpt_reg_LuxR_C"/>
</dbReference>
<comment type="caution">
    <text evidence="3">The sequence shown here is derived from an EMBL/GenBank/DDBJ whole genome shotgun (WGS) entry which is preliminary data.</text>
</comment>
<feature type="transmembrane region" description="Helical" evidence="1">
    <location>
        <begin position="15"/>
        <end position="33"/>
    </location>
</feature>
<dbReference type="InterPro" id="IPR036388">
    <property type="entry name" value="WH-like_DNA-bd_sf"/>
</dbReference>
<evidence type="ECO:0000256" key="1">
    <source>
        <dbReference type="SAM" id="Phobius"/>
    </source>
</evidence>
<dbReference type="GO" id="GO:0006355">
    <property type="term" value="P:regulation of DNA-templated transcription"/>
    <property type="evidence" value="ECO:0007669"/>
    <property type="project" value="InterPro"/>
</dbReference>
<dbReference type="OrthoDB" id="8277135at2"/>
<dbReference type="eggNOG" id="COG2197">
    <property type="taxonomic scope" value="Bacteria"/>
</dbReference>
<keyword evidence="1" id="KW-0812">Transmembrane</keyword>
<name>A0A074J3I3_9RHOB</name>
<dbReference type="Gene3D" id="1.10.10.10">
    <property type="entry name" value="Winged helix-like DNA-binding domain superfamily/Winged helix DNA-binding domain"/>
    <property type="match status" value="1"/>
</dbReference>
<accession>A0A074J3I3</accession>